<comment type="subcellular location">
    <subcellularLocation>
        <location evidence="1">Membrane</location>
        <topology evidence="1">Multi-pass membrane protein</topology>
    </subcellularLocation>
</comment>
<feature type="domain" description="GtrA/DPMS transmembrane" evidence="7">
    <location>
        <begin position="18"/>
        <end position="131"/>
    </location>
</feature>
<dbReference type="PANTHER" id="PTHR38459:SF1">
    <property type="entry name" value="PROPHAGE BACTOPRENOL-LINKED GLUCOSE TRANSLOCASE HOMOLOG"/>
    <property type="match status" value="1"/>
</dbReference>
<sequence length="148" mass="18013">MVKKTISYFWSLRREFIKYFIVGFSGLFLDMGSLILLKEVFDILPWMAVLMSQAVLLVYNFTLNKYWSFRNKVMHHKQVIRYLSLAMFNYFFSFGTMYVFNHIMGYDYRMVRILSIAVMVSWNFFLYKYWVYRIEKITLVQAQNIENA</sequence>
<proteinExistence type="inferred from homology"/>
<comment type="similarity">
    <text evidence="2">Belongs to the GtrA family.</text>
</comment>
<evidence type="ECO:0000256" key="6">
    <source>
        <dbReference type="SAM" id="Phobius"/>
    </source>
</evidence>
<evidence type="ECO:0000256" key="2">
    <source>
        <dbReference type="ARBA" id="ARBA00009399"/>
    </source>
</evidence>
<feature type="transmembrane region" description="Helical" evidence="6">
    <location>
        <begin position="110"/>
        <end position="127"/>
    </location>
</feature>
<evidence type="ECO:0000313" key="9">
    <source>
        <dbReference type="Proteomes" id="UP000177067"/>
    </source>
</evidence>
<feature type="transmembrane region" description="Helical" evidence="6">
    <location>
        <begin position="82"/>
        <end position="104"/>
    </location>
</feature>
<dbReference type="EMBL" id="MFPS01000003">
    <property type="protein sequence ID" value="OGH60093.1"/>
    <property type="molecule type" value="Genomic_DNA"/>
</dbReference>
<dbReference type="InterPro" id="IPR051401">
    <property type="entry name" value="GtrA_CellWall_Glycosyl"/>
</dbReference>
<organism evidence="8 9">
    <name type="scientific">Candidatus Magasanikbacteria bacterium RIFCSPHIGHO2_01_FULL_33_34</name>
    <dbReference type="NCBI Taxonomy" id="1798671"/>
    <lineage>
        <taxon>Bacteria</taxon>
        <taxon>Candidatus Magasanikiibacteriota</taxon>
    </lineage>
</organism>
<keyword evidence="4 6" id="KW-1133">Transmembrane helix</keyword>
<feature type="transmembrane region" description="Helical" evidence="6">
    <location>
        <begin position="43"/>
        <end position="61"/>
    </location>
</feature>
<protein>
    <recommendedName>
        <fullName evidence="7">GtrA/DPMS transmembrane domain-containing protein</fullName>
    </recommendedName>
</protein>
<evidence type="ECO:0000259" key="7">
    <source>
        <dbReference type="Pfam" id="PF04138"/>
    </source>
</evidence>
<gene>
    <name evidence="8" type="ORF">A2725_00385</name>
</gene>
<dbReference type="GO" id="GO:0005886">
    <property type="term" value="C:plasma membrane"/>
    <property type="evidence" value="ECO:0007669"/>
    <property type="project" value="TreeGrafter"/>
</dbReference>
<dbReference type="PANTHER" id="PTHR38459">
    <property type="entry name" value="PROPHAGE BACTOPRENOL-LINKED GLUCOSE TRANSLOCASE HOMOLOG"/>
    <property type="match status" value="1"/>
</dbReference>
<dbReference type="AlphaFoldDB" id="A0A1F6LLC2"/>
<keyword evidence="3 6" id="KW-0812">Transmembrane</keyword>
<evidence type="ECO:0000256" key="1">
    <source>
        <dbReference type="ARBA" id="ARBA00004141"/>
    </source>
</evidence>
<dbReference type="Proteomes" id="UP000177067">
    <property type="component" value="Unassembled WGS sequence"/>
</dbReference>
<dbReference type="GO" id="GO:0000271">
    <property type="term" value="P:polysaccharide biosynthetic process"/>
    <property type="evidence" value="ECO:0007669"/>
    <property type="project" value="InterPro"/>
</dbReference>
<name>A0A1F6LLC2_9BACT</name>
<comment type="caution">
    <text evidence="8">The sequence shown here is derived from an EMBL/GenBank/DDBJ whole genome shotgun (WGS) entry which is preliminary data.</text>
</comment>
<reference evidence="8 9" key="1">
    <citation type="journal article" date="2016" name="Nat. Commun.">
        <title>Thousands of microbial genomes shed light on interconnected biogeochemical processes in an aquifer system.</title>
        <authorList>
            <person name="Anantharaman K."/>
            <person name="Brown C.T."/>
            <person name="Hug L.A."/>
            <person name="Sharon I."/>
            <person name="Castelle C.J."/>
            <person name="Probst A.J."/>
            <person name="Thomas B.C."/>
            <person name="Singh A."/>
            <person name="Wilkins M.J."/>
            <person name="Karaoz U."/>
            <person name="Brodie E.L."/>
            <person name="Williams K.H."/>
            <person name="Hubbard S.S."/>
            <person name="Banfield J.F."/>
        </authorList>
    </citation>
    <scope>NUCLEOTIDE SEQUENCE [LARGE SCALE GENOMIC DNA]</scope>
</reference>
<evidence type="ECO:0000256" key="4">
    <source>
        <dbReference type="ARBA" id="ARBA00022989"/>
    </source>
</evidence>
<keyword evidence="5 6" id="KW-0472">Membrane</keyword>
<accession>A0A1F6LLC2</accession>
<dbReference type="InterPro" id="IPR007267">
    <property type="entry name" value="GtrA_DPMS_TM"/>
</dbReference>
<evidence type="ECO:0000313" key="8">
    <source>
        <dbReference type="EMBL" id="OGH60093.1"/>
    </source>
</evidence>
<evidence type="ECO:0000256" key="3">
    <source>
        <dbReference type="ARBA" id="ARBA00022692"/>
    </source>
</evidence>
<dbReference type="Pfam" id="PF04138">
    <property type="entry name" value="GtrA_DPMS_TM"/>
    <property type="match status" value="1"/>
</dbReference>
<feature type="transmembrane region" description="Helical" evidence="6">
    <location>
        <begin position="16"/>
        <end position="37"/>
    </location>
</feature>
<evidence type="ECO:0000256" key="5">
    <source>
        <dbReference type="ARBA" id="ARBA00023136"/>
    </source>
</evidence>